<comment type="subcellular location">
    <subcellularLocation>
        <location evidence="1">Membrane</location>
        <topology evidence="1">Multi-pass membrane protein</topology>
    </subcellularLocation>
</comment>
<dbReference type="GO" id="GO:0046583">
    <property type="term" value="F:monoatomic cation efflux transmembrane transporter activity"/>
    <property type="evidence" value="ECO:0007669"/>
    <property type="project" value="TreeGrafter"/>
</dbReference>
<proteinExistence type="predicted"/>
<feature type="transmembrane region" description="Helical" evidence="5">
    <location>
        <begin position="246"/>
        <end position="263"/>
    </location>
</feature>
<evidence type="ECO:0000256" key="4">
    <source>
        <dbReference type="ARBA" id="ARBA00023136"/>
    </source>
</evidence>
<keyword evidence="2 5" id="KW-0812">Transmembrane</keyword>
<dbReference type="GO" id="GO:0005886">
    <property type="term" value="C:plasma membrane"/>
    <property type="evidence" value="ECO:0007669"/>
    <property type="project" value="TreeGrafter"/>
</dbReference>
<evidence type="ECO:0000256" key="2">
    <source>
        <dbReference type="ARBA" id="ARBA00022692"/>
    </source>
</evidence>
<protein>
    <submittedName>
        <fullName evidence="6">Dicarboxylate transporter/tellurite-resistance protein TehA</fullName>
    </submittedName>
</protein>
<dbReference type="PANTHER" id="PTHR37955">
    <property type="entry name" value="TELLURITE RESISTANCE PROTEIN TEHA"/>
    <property type="match status" value="1"/>
</dbReference>
<dbReference type="RefSeq" id="WP_261403788.1">
    <property type="nucleotide sequence ID" value="NZ_CP081869.1"/>
</dbReference>
<keyword evidence="7" id="KW-1185">Reference proteome</keyword>
<evidence type="ECO:0000256" key="3">
    <source>
        <dbReference type="ARBA" id="ARBA00022989"/>
    </source>
</evidence>
<feature type="transmembrane region" description="Helical" evidence="5">
    <location>
        <begin position="27"/>
        <end position="50"/>
    </location>
</feature>
<feature type="transmembrane region" description="Helical" evidence="5">
    <location>
        <begin position="275"/>
        <end position="299"/>
    </location>
</feature>
<dbReference type="Proteomes" id="UP000825701">
    <property type="component" value="Chromosome"/>
</dbReference>
<dbReference type="EMBL" id="CP081869">
    <property type="protein sequence ID" value="QZO00617.1"/>
    <property type="molecule type" value="Genomic_DNA"/>
</dbReference>
<keyword evidence="4 5" id="KW-0472">Membrane</keyword>
<dbReference type="InterPro" id="IPR052951">
    <property type="entry name" value="Tellurite_res_ion_channel"/>
</dbReference>
<keyword evidence="3 5" id="KW-1133">Transmembrane helix</keyword>
<dbReference type="AlphaFoldDB" id="A0A9E6ULJ2"/>
<evidence type="ECO:0000256" key="1">
    <source>
        <dbReference type="ARBA" id="ARBA00004141"/>
    </source>
</evidence>
<organism evidence="6 7">
    <name type="scientific">Chenggangzhangella methanolivorans</name>
    <dbReference type="NCBI Taxonomy" id="1437009"/>
    <lineage>
        <taxon>Bacteria</taxon>
        <taxon>Pseudomonadati</taxon>
        <taxon>Pseudomonadota</taxon>
        <taxon>Alphaproteobacteria</taxon>
        <taxon>Hyphomicrobiales</taxon>
        <taxon>Methylopilaceae</taxon>
        <taxon>Chenggangzhangella</taxon>
    </lineage>
</organism>
<feature type="transmembrane region" description="Helical" evidence="5">
    <location>
        <begin position="130"/>
        <end position="150"/>
    </location>
</feature>
<feature type="transmembrane region" description="Helical" evidence="5">
    <location>
        <begin position="189"/>
        <end position="206"/>
    </location>
</feature>
<dbReference type="InterPro" id="IPR004695">
    <property type="entry name" value="SLAC1/Mae1/Ssu1/TehA"/>
</dbReference>
<dbReference type="Pfam" id="PF03595">
    <property type="entry name" value="SLAC1"/>
    <property type="match status" value="1"/>
</dbReference>
<feature type="transmembrane region" description="Helical" evidence="5">
    <location>
        <begin position="92"/>
        <end position="118"/>
    </location>
</feature>
<evidence type="ECO:0000313" key="7">
    <source>
        <dbReference type="Proteomes" id="UP000825701"/>
    </source>
</evidence>
<feature type="transmembrane region" description="Helical" evidence="5">
    <location>
        <begin position="156"/>
        <end position="177"/>
    </location>
</feature>
<accession>A0A9E6ULJ2</accession>
<name>A0A9E6ULJ2_9HYPH</name>
<dbReference type="Gene3D" id="1.50.10.150">
    <property type="entry name" value="Voltage-dependent anion channel"/>
    <property type="match status" value="1"/>
</dbReference>
<dbReference type="KEGG" id="cmet:K6K41_02555"/>
<evidence type="ECO:0000313" key="6">
    <source>
        <dbReference type="EMBL" id="QZO00617.1"/>
    </source>
</evidence>
<feature type="transmembrane region" description="Helical" evidence="5">
    <location>
        <begin position="212"/>
        <end position="234"/>
    </location>
</feature>
<reference evidence="6" key="1">
    <citation type="submission" date="2021-08" db="EMBL/GenBank/DDBJ databases">
        <authorList>
            <person name="Zhang H."/>
            <person name="Xu M."/>
            <person name="Yu Z."/>
            <person name="Yang L."/>
            <person name="Cai Y."/>
        </authorList>
    </citation>
    <scope>NUCLEOTIDE SEQUENCE</scope>
    <source>
        <strain evidence="6">CHL1</strain>
    </source>
</reference>
<dbReference type="PANTHER" id="PTHR37955:SF1">
    <property type="entry name" value="DEP DOMAIN-CONTAINING PROTEIN"/>
    <property type="match status" value="1"/>
</dbReference>
<evidence type="ECO:0000256" key="5">
    <source>
        <dbReference type="SAM" id="Phobius"/>
    </source>
</evidence>
<gene>
    <name evidence="6" type="ORF">K6K41_02555</name>
</gene>
<feature type="transmembrane region" description="Helical" evidence="5">
    <location>
        <begin position="62"/>
        <end position="86"/>
    </location>
</feature>
<sequence>MFFGSVLGVGGLGNGWRAAHRLWGAPWVVGEALCVLAVAIWLTLLSLYALKWTFHRAEAKAELADPVFALLASLAPVATLIAAIAIEPIFHAGGLVMLAAGLAGATAFAAWSIGGLWLGGRAQEAVTPVLYMPTVGGGFVAGLACATYGWPTAGWMFFGAGLLSWMSMESVVLVRLLAIGLPVERRATLGVHLAPPAVAAVAWCALEPAHGVTTIGLALLGYGCFLALVMIRLVPWLREQAFSPAAWGYTFGVSALPLAAMRLTEKGAAAPAPEIAALAFVAANLIIGWIALRSLSLILRWARA</sequence>
<dbReference type="InterPro" id="IPR038665">
    <property type="entry name" value="Voltage-dep_anion_channel_sf"/>
</dbReference>